<evidence type="ECO:0000256" key="2">
    <source>
        <dbReference type="ARBA" id="ARBA00022473"/>
    </source>
</evidence>
<evidence type="ECO:0000256" key="7">
    <source>
        <dbReference type="SAM" id="MobiDB-lite"/>
    </source>
</evidence>
<feature type="coiled-coil region" evidence="6">
    <location>
        <begin position="114"/>
        <end position="155"/>
    </location>
</feature>
<protein>
    <recommendedName>
        <fullName evidence="10">Protein FLX-like 3</fullName>
    </recommendedName>
</protein>
<name>A0A8K0HEF3_9ROSA</name>
<comment type="similarity">
    <text evidence="1">Belongs to the FLX family.</text>
</comment>
<dbReference type="OrthoDB" id="2018286at2759"/>
<keyword evidence="3" id="KW-0221">Differentiation</keyword>
<dbReference type="GO" id="GO:0030154">
    <property type="term" value="P:cell differentiation"/>
    <property type="evidence" value="ECO:0007669"/>
    <property type="project" value="UniProtKB-KW"/>
</dbReference>
<gene>
    <name evidence="8" type="ORF">FNV43_RR06707</name>
</gene>
<dbReference type="PANTHER" id="PTHR33405:SF20">
    <property type="entry name" value="PROTEIN FLX-LIKE 3"/>
    <property type="match status" value="1"/>
</dbReference>
<keyword evidence="2" id="KW-0217">Developmental protein</keyword>
<sequence length="279" mass="31756">MAGRNRMSRDAMNDRRGYPLEGHFVRGHPLPRALPHPAMLEEELEMQHAEIRRLLSDNRRLVEDRIALQRELGAAKEELHRMNIAITDIRAEDELRSRELFEKSRKLDADLRATESLKNEAIQLRAEVQKLNNLRQELAAQIQTFTQELTRLQVDNQKIPHLRAEIEGLHQELMHTRTAVDYEKKANIELMEQRQAMEKNLVSMAREVEKLRAEIAGIDGRPWGAAGSYGMKFSSPEGGFPAPYGDGYGTHLGVADKGPLYGPGPASWGGPEKPRMTRR</sequence>
<dbReference type="InterPro" id="IPR040353">
    <property type="entry name" value="FLX/FLX-like"/>
</dbReference>
<comment type="caution">
    <text evidence="8">The sequence shown here is derived from an EMBL/GenBank/DDBJ whole genome shotgun (WGS) entry which is preliminary data.</text>
</comment>
<evidence type="ECO:0000256" key="4">
    <source>
        <dbReference type="ARBA" id="ARBA00023054"/>
    </source>
</evidence>
<evidence type="ECO:0000256" key="1">
    <source>
        <dbReference type="ARBA" id="ARBA00005405"/>
    </source>
</evidence>
<reference evidence="8" key="1">
    <citation type="submission" date="2020-03" db="EMBL/GenBank/DDBJ databases">
        <title>A high-quality chromosome-level genome assembly of a woody plant with both climbing and erect habits, Rhamnella rubrinervis.</title>
        <authorList>
            <person name="Lu Z."/>
            <person name="Yang Y."/>
            <person name="Zhu X."/>
            <person name="Sun Y."/>
        </authorList>
    </citation>
    <scope>NUCLEOTIDE SEQUENCE</scope>
    <source>
        <strain evidence="8">BYM</strain>
        <tissue evidence="8">Leaf</tissue>
    </source>
</reference>
<keyword evidence="9" id="KW-1185">Reference proteome</keyword>
<dbReference type="PANTHER" id="PTHR33405">
    <property type="entry name" value="PROTEIN FLX-LIKE 2"/>
    <property type="match status" value="1"/>
</dbReference>
<evidence type="ECO:0000256" key="3">
    <source>
        <dbReference type="ARBA" id="ARBA00022782"/>
    </source>
</evidence>
<organism evidence="8 9">
    <name type="scientific">Rhamnella rubrinervis</name>
    <dbReference type="NCBI Taxonomy" id="2594499"/>
    <lineage>
        <taxon>Eukaryota</taxon>
        <taxon>Viridiplantae</taxon>
        <taxon>Streptophyta</taxon>
        <taxon>Embryophyta</taxon>
        <taxon>Tracheophyta</taxon>
        <taxon>Spermatophyta</taxon>
        <taxon>Magnoliopsida</taxon>
        <taxon>eudicotyledons</taxon>
        <taxon>Gunneridae</taxon>
        <taxon>Pentapetalae</taxon>
        <taxon>rosids</taxon>
        <taxon>fabids</taxon>
        <taxon>Rosales</taxon>
        <taxon>Rhamnaceae</taxon>
        <taxon>rhamnoid group</taxon>
        <taxon>Rhamneae</taxon>
        <taxon>Rhamnella</taxon>
    </lineage>
</organism>
<evidence type="ECO:0000256" key="5">
    <source>
        <dbReference type="ARBA" id="ARBA00023089"/>
    </source>
</evidence>
<evidence type="ECO:0000313" key="9">
    <source>
        <dbReference type="Proteomes" id="UP000796880"/>
    </source>
</evidence>
<accession>A0A8K0HEF3</accession>
<feature type="coiled-coil region" evidence="6">
    <location>
        <begin position="51"/>
        <end position="78"/>
    </location>
</feature>
<feature type="region of interest" description="Disordered" evidence="7">
    <location>
        <begin position="255"/>
        <end position="279"/>
    </location>
</feature>
<evidence type="ECO:0000256" key="6">
    <source>
        <dbReference type="SAM" id="Coils"/>
    </source>
</evidence>
<dbReference type="EMBL" id="VOIH02000003">
    <property type="protein sequence ID" value="KAF3450618.1"/>
    <property type="molecule type" value="Genomic_DNA"/>
</dbReference>
<evidence type="ECO:0000313" key="8">
    <source>
        <dbReference type="EMBL" id="KAF3450618.1"/>
    </source>
</evidence>
<dbReference type="Proteomes" id="UP000796880">
    <property type="component" value="Unassembled WGS sequence"/>
</dbReference>
<proteinExistence type="inferred from homology"/>
<keyword evidence="5" id="KW-0287">Flowering</keyword>
<keyword evidence="4 6" id="KW-0175">Coiled coil</keyword>
<dbReference type="GO" id="GO:0009908">
    <property type="term" value="P:flower development"/>
    <property type="evidence" value="ECO:0007669"/>
    <property type="project" value="UniProtKB-KW"/>
</dbReference>
<dbReference type="AlphaFoldDB" id="A0A8K0HEF3"/>
<evidence type="ECO:0008006" key="10">
    <source>
        <dbReference type="Google" id="ProtNLM"/>
    </source>
</evidence>
<feature type="coiled-coil region" evidence="6">
    <location>
        <begin position="187"/>
        <end position="214"/>
    </location>
</feature>